<sequence length="234" mass="25780">MIVKKRRGRRALRCLACLMACSFFINAAYAWQQEYIAEAAPGHTTERYTWDSDHQPNYNDILAERIQSTQNAAGPVLNLAVETPLDATSGISMGWNFPVSSYVTTGPVAALHYDGSTSSMYNEYGDSATVLAFTDPLWHASVSTLGWRVNSQFGDVRPWAQISYNQQFGENIWKAQSGLSRMTAASQEGNWLDVTVGADMLLNPHLAAYAAFSQAENSATDSDYLYTMGVSAKF</sequence>
<accession>A0A0K0HFW3</accession>
<evidence type="ECO:0000256" key="1">
    <source>
        <dbReference type="SAM" id="SignalP"/>
    </source>
</evidence>
<proteinExistence type="predicted"/>
<evidence type="ECO:0000313" key="4">
    <source>
        <dbReference type="Proteomes" id="UP000000289"/>
    </source>
</evidence>
<evidence type="ECO:0000313" key="3">
    <source>
        <dbReference type="EMBL" id="CCC32290.1"/>
    </source>
</evidence>
<dbReference type="KEGG" id="sbg:SBG_3237"/>
<dbReference type="SUPFAM" id="SSF103515">
    <property type="entry name" value="Autotransporter"/>
    <property type="match status" value="1"/>
</dbReference>
<dbReference type="InterPro" id="IPR005546">
    <property type="entry name" value="Autotransporte_beta"/>
</dbReference>
<protein>
    <submittedName>
        <fullName evidence="3">Putative membrane protein</fullName>
    </submittedName>
</protein>
<dbReference type="eggNOG" id="COG5571">
    <property type="taxonomic scope" value="Bacteria"/>
</dbReference>
<dbReference type="RefSeq" id="WP_000635897.1">
    <property type="nucleotide sequence ID" value="NC_015761.1"/>
</dbReference>
<reference evidence="3 4" key="1">
    <citation type="journal article" date="2011" name="PLoS Pathog.">
        <title>Salmonella bongori provides insights into the evolution of the Salmonellae.</title>
        <authorList>
            <person name="Fookes M."/>
            <person name="Schroeder G.N."/>
            <person name="Langridge G.C."/>
            <person name="Blondel C.J."/>
            <person name="Mammina C."/>
            <person name="Connor T.R."/>
            <person name="Seth-Smith H."/>
            <person name="Vernikos G.S."/>
            <person name="Robinson K.S."/>
            <person name="Sanders M."/>
            <person name="Petty N.K."/>
            <person name="Kingsley R.A."/>
            <person name="Baumler A.J."/>
            <person name="Nuccio S.P."/>
            <person name="Contreras I."/>
            <person name="Santiviago C.A."/>
            <person name="Maskell D."/>
            <person name="Barrow P."/>
            <person name="Humphrey T."/>
            <person name="Nastasi A."/>
            <person name="Roberts M."/>
            <person name="Frankel G."/>
            <person name="Parkhill J."/>
            <person name="Dougan G."/>
            <person name="Thomson N.R."/>
        </authorList>
    </citation>
    <scope>NUCLEOTIDE SEQUENCE [LARGE SCALE GENOMIC DNA]</scope>
    <source>
        <strain evidence="4">ATCC 43975 / DSM 13772 / NCTC 12419</strain>
    </source>
</reference>
<keyword evidence="1" id="KW-0732">Signal</keyword>
<name>A0A0K0HFW3_SALBC</name>
<evidence type="ECO:0000259" key="2">
    <source>
        <dbReference type="Pfam" id="PF03797"/>
    </source>
</evidence>
<dbReference type="InterPro" id="IPR016955">
    <property type="entry name" value="Autotranspt_YhjY_prd"/>
</dbReference>
<feature type="signal peptide" evidence="1">
    <location>
        <begin position="1"/>
        <end position="27"/>
    </location>
</feature>
<dbReference type="InterPro" id="IPR036709">
    <property type="entry name" value="Autotransporte_beta_dom_sf"/>
</dbReference>
<dbReference type="Proteomes" id="UP000000289">
    <property type="component" value="Chromosome"/>
</dbReference>
<dbReference type="Pfam" id="PF03797">
    <property type="entry name" value="Autotransporter"/>
    <property type="match status" value="1"/>
</dbReference>
<gene>
    <name evidence="3" type="primary">yhjY</name>
    <name evidence="3" type="ordered locus">SBG_3237</name>
</gene>
<organism evidence="3 4">
    <name type="scientific">Salmonella bongori (strain ATCC 43975 / DSM 13772 / NCTC 12419)</name>
    <dbReference type="NCBI Taxonomy" id="218493"/>
    <lineage>
        <taxon>Bacteria</taxon>
        <taxon>Pseudomonadati</taxon>
        <taxon>Pseudomonadota</taxon>
        <taxon>Gammaproteobacteria</taxon>
        <taxon>Enterobacterales</taxon>
        <taxon>Enterobacteriaceae</taxon>
        <taxon>Salmonella</taxon>
    </lineage>
</organism>
<feature type="domain" description="Autotransporter" evidence="2">
    <location>
        <begin position="90"/>
        <end position="212"/>
    </location>
</feature>
<dbReference type="AlphaFoldDB" id="A0A0K0HFW3"/>
<feature type="chain" id="PRO_5005331921" evidence="1">
    <location>
        <begin position="28"/>
        <end position="234"/>
    </location>
</feature>
<dbReference type="GeneID" id="44982268"/>
<dbReference type="Gene3D" id="2.40.128.130">
    <property type="entry name" value="Autotransporter beta-domain"/>
    <property type="match status" value="1"/>
</dbReference>
<dbReference type="PIRSF" id="PIRSF030748">
    <property type="entry name" value="Autotransporter_YhjY_prd"/>
    <property type="match status" value="1"/>
</dbReference>
<dbReference type="EMBL" id="FR877557">
    <property type="protein sequence ID" value="CCC32290.1"/>
    <property type="molecule type" value="Genomic_DNA"/>
</dbReference>